<sequence length="668" mass="74860">MGTTEDTHPAGSDLDASPLGADPPNSIETHIQAGVRAPLQPDVKDPLTLETLNPLDSQSFQEDTPALHTIPLTPLPTQDQDANPSATSPAAPPPSGHKSPSSRSSSPSGSLKSLKRAAKAVPSRIVTSALERFYNQTKVAKHAYGRLSRIFEKTRTKMLYKSYSLFVIASRGFERGKLPTRRTRPSLYKRRYSVDVNTPKGWGTNSASEWKEEDIESQKELCQPEISHLEPLPSLSHMELMPHPGRYTAFGGPFQMDVPFDTNVYLRLGDITIHNDAFFSIGCTNWDDGGDPWMRDESLDMALETLSRDFDCSDNGIAIASSMVSQICLFAVNSDDSSPQEYAEYQARFWDKQWIFVVVNDATGRADTYSLQGNHWSLVVIDRIHRKTYYFDSLFIKDYSSQNMGREISRGMLKILGEDASLWRYLPQLNTPHQTIDNRFRGDTGACGPFVYKMTEMLIQHIRAAQLQGGEELCNVELYDGFQSYFRDHFHSRDVRHDIQKRIAHWKAVINASSIANGHDWDAIHGTDVELDESPVIQFDVPRRSETPTQHDVQHGSTYSTYDGSHNDGSVNQNKHYPADTENENYVLHGNDSDGTTVDVELSSESEEEDVLNDAEEESENEDGGVSVVEEVEEVEEELVSGRLREISDSPGQSDEESVTEDDDDNHT</sequence>
<feature type="region of interest" description="Disordered" evidence="4">
    <location>
        <begin position="1"/>
        <end position="116"/>
    </location>
</feature>
<feature type="compositionally biased region" description="Polar residues" evidence="4">
    <location>
        <begin position="50"/>
        <end position="62"/>
    </location>
</feature>
<dbReference type="GO" id="GO:0008234">
    <property type="term" value="F:cysteine-type peptidase activity"/>
    <property type="evidence" value="ECO:0007669"/>
    <property type="project" value="InterPro"/>
</dbReference>
<dbReference type="GO" id="GO:0019783">
    <property type="term" value="F:ubiquitin-like protein peptidase activity"/>
    <property type="evidence" value="ECO:0007669"/>
    <property type="project" value="UniProtKB-ARBA"/>
</dbReference>
<organism evidence="6 7">
    <name type="scientific">Curvularia clavata</name>
    <dbReference type="NCBI Taxonomy" id="95742"/>
    <lineage>
        <taxon>Eukaryota</taxon>
        <taxon>Fungi</taxon>
        <taxon>Dikarya</taxon>
        <taxon>Ascomycota</taxon>
        <taxon>Pezizomycotina</taxon>
        <taxon>Dothideomycetes</taxon>
        <taxon>Pleosporomycetidae</taxon>
        <taxon>Pleosporales</taxon>
        <taxon>Pleosporineae</taxon>
        <taxon>Pleosporaceae</taxon>
        <taxon>Curvularia</taxon>
    </lineage>
</organism>
<name>A0A9Q8ZB80_CURCL</name>
<feature type="compositionally biased region" description="Acidic residues" evidence="4">
    <location>
        <begin position="602"/>
        <end position="623"/>
    </location>
</feature>
<feature type="region of interest" description="Disordered" evidence="4">
    <location>
        <begin position="544"/>
        <end position="668"/>
    </location>
</feature>
<dbReference type="OrthoDB" id="3687719at2759"/>
<evidence type="ECO:0000259" key="5">
    <source>
        <dbReference type="PROSITE" id="PS50600"/>
    </source>
</evidence>
<dbReference type="Pfam" id="PF02902">
    <property type="entry name" value="Peptidase_C48"/>
    <property type="match status" value="1"/>
</dbReference>
<dbReference type="GO" id="GO:0006508">
    <property type="term" value="P:proteolysis"/>
    <property type="evidence" value="ECO:0007669"/>
    <property type="project" value="UniProtKB-KW"/>
</dbReference>
<evidence type="ECO:0000256" key="3">
    <source>
        <dbReference type="ARBA" id="ARBA00022801"/>
    </source>
</evidence>
<feature type="compositionally biased region" description="Polar residues" evidence="4">
    <location>
        <begin position="547"/>
        <end position="575"/>
    </location>
</feature>
<dbReference type="VEuPathDB" id="FungiDB:yc1106_05548"/>
<proteinExistence type="inferred from homology"/>
<comment type="similarity">
    <text evidence="1">Belongs to the peptidase C48 family.</text>
</comment>
<dbReference type="AlphaFoldDB" id="A0A9Q8ZB80"/>
<dbReference type="PROSITE" id="PS50600">
    <property type="entry name" value="ULP_PROTEASE"/>
    <property type="match status" value="1"/>
</dbReference>
<keyword evidence="3" id="KW-0378">Hydrolase</keyword>
<feature type="compositionally biased region" description="Acidic residues" evidence="4">
    <location>
        <begin position="654"/>
        <end position="668"/>
    </location>
</feature>
<gene>
    <name evidence="6" type="ORF">yc1106_05548</name>
</gene>
<feature type="compositionally biased region" description="Acidic residues" evidence="4">
    <location>
        <begin position="630"/>
        <end position="639"/>
    </location>
</feature>
<feature type="domain" description="Ubiquitin-like protease family profile" evidence="5">
    <location>
        <begin position="271"/>
        <end position="458"/>
    </location>
</feature>
<dbReference type="EMBL" id="CP089277">
    <property type="protein sequence ID" value="USP78274.1"/>
    <property type="molecule type" value="Genomic_DNA"/>
</dbReference>
<protein>
    <recommendedName>
        <fullName evidence="5">Ubiquitin-like protease family profile domain-containing protein</fullName>
    </recommendedName>
</protein>
<keyword evidence="7" id="KW-1185">Reference proteome</keyword>
<dbReference type="InterPro" id="IPR003653">
    <property type="entry name" value="Peptidase_C48_C"/>
</dbReference>
<dbReference type="Proteomes" id="UP001056012">
    <property type="component" value="Chromosome 4"/>
</dbReference>
<keyword evidence="2" id="KW-0645">Protease</keyword>
<dbReference type="SUPFAM" id="SSF54001">
    <property type="entry name" value="Cysteine proteinases"/>
    <property type="match status" value="1"/>
</dbReference>
<evidence type="ECO:0000256" key="1">
    <source>
        <dbReference type="ARBA" id="ARBA00005234"/>
    </source>
</evidence>
<evidence type="ECO:0000256" key="4">
    <source>
        <dbReference type="SAM" id="MobiDB-lite"/>
    </source>
</evidence>
<evidence type="ECO:0000256" key="2">
    <source>
        <dbReference type="ARBA" id="ARBA00022670"/>
    </source>
</evidence>
<dbReference type="Gene3D" id="3.40.395.10">
    <property type="entry name" value="Adenoviral Proteinase, Chain A"/>
    <property type="match status" value="1"/>
</dbReference>
<feature type="compositionally biased region" description="Low complexity" evidence="4">
    <location>
        <begin position="96"/>
        <end position="112"/>
    </location>
</feature>
<evidence type="ECO:0000313" key="6">
    <source>
        <dbReference type="EMBL" id="USP78274.1"/>
    </source>
</evidence>
<reference evidence="6" key="1">
    <citation type="submission" date="2021-12" db="EMBL/GenBank/DDBJ databases">
        <title>Curvularia clavata genome.</title>
        <authorList>
            <person name="Cao Y."/>
        </authorList>
    </citation>
    <scope>NUCLEOTIDE SEQUENCE</scope>
    <source>
        <strain evidence="6">Yc1106</strain>
    </source>
</reference>
<evidence type="ECO:0000313" key="7">
    <source>
        <dbReference type="Proteomes" id="UP001056012"/>
    </source>
</evidence>
<dbReference type="InterPro" id="IPR038765">
    <property type="entry name" value="Papain-like_cys_pep_sf"/>
</dbReference>
<accession>A0A9Q8ZB80</accession>